<evidence type="ECO:0000313" key="6">
    <source>
        <dbReference type="EMBL" id="HIX50400.1"/>
    </source>
</evidence>
<comment type="function">
    <text evidence="2">May play the central regulatory role in sporulation. It may be an element of the effector pathway responsible for the activation of sporulation genes in response to nutritional stress. Spo0A may act in concert with spo0H (a sigma factor) to control the expression of some genes that are critical to the sporulation process.</text>
</comment>
<evidence type="ECO:0000256" key="2">
    <source>
        <dbReference type="ARBA" id="ARBA00024867"/>
    </source>
</evidence>
<dbReference type="InterPro" id="IPR007492">
    <property type="entry name" value="LytTR_DNA-bd_dom"/>
</dbReference>
<accession>A0A9D1W184</accession>
<dbReference type="SMART" id="SM00850">
    <property type="entry name" value="LytTR"/>
    <property type="match status" value="1"/>
</dbReference>
<evidence type="ECO:0000256" key="1">
    <source>
        <dbReference type="ARBA" id="ARBA00018672"/>
    </source>
</evidence>
<dbReference type="Gene3D" id="2.40.50.1020">
    <property type="entry name" value="LytTr DNA-binding domain"/>
    <property type="match status" value="1"/>
</dbReference>
<reference evidence="6" key="2">
    <citation type="submission" date="2021-04" db="EMBL/GenBank/DDBJ databases">
        <authorList>
            <person name="Gilroy R."/>
        </authorList>
    </citation>
    <scope>NUCLEOTIDE SEQUENCE</scope>
    <source>
        <strain evidence="6">2189</strain>
    </source>
</reference>
<dbReference type="InterPro" id="IPR001789">
    <property type="entry name" value="Sig_transdc_resp-reg_receiver"/>
</dbReference>
<dbReference type="PANTHER" id="PTHR37299:SF1">
    <property type="entry name" value="STAGE 0 SPORULATION PROTEIN A HOMOLOG"/>
    <property type="match status" value="1"/>
</dbReference>
<dbReference type="PROSITE" id="PS50930">
    <property type="entry name" value="HTH_LYTTR"/>
    <property type="match status" value="1"/>
</dbReference>
<proteinExistence type="predicted"/>
<dbReference type="InterPro" id="IPR011006">
    <property type="entry name" value="CheY-like_superfamily"/>
</dbReference>
<name>A0A9D1W184_9FIRM</name>
<comment type="caution">
    <text evidence="6">The sequence shown here is derived from an EMBL/GenBank/DDBJ whole genome shotgun (WGS) entry which is preliminary data.</text>
</comment>
<feature type="modified residue" description="4-aspartylphosphate" evidence="3">
    <location>
        <position position="57"/>
    </location>
</feature>
<dbReference type="PROSITE" id="PS50110">
    <property type="entry name" value="RESPONSE_REGULATORY"/>
    <property type="match status" value="1"/>
</dbReference>
<dbReference type="AlphaFoldDB" id="A0A9D1W184"/>
<evidence type="ECO:0000313" key="7">
    <source>
        <dbReference type="Proteomes" id="UP000886847"/>
    </source>
</evidence>
<gene>
    <name evidence="6" type="ORF">H9851_03870</name>
</gene>
<dbReference type="SMART" id="SM00448">
    <property type="entry name" value="REC"/>
    <property type="match status" value="1"/>
</dbReference>
<feature type="domain" description="Response regulatory" evidence="4">
    <location>
        <begin position="3"/>
        <end position="120"/>
    </location>
</feature>
<reference evidence="6" key="1">
    <citation type="journal article" date="2021" name="PeerJ">
        <title>Extensive microbial diversity within the chicken gut microbiome revealed by metagenomics and culture.</title>
        <authorList>
            <person name="Gilroy R."/>
            <person name="Ravi A."/>
            <person name="Getino M."/>
            <person name="Pursley I."/>
            <person name="Horton D.L."/>
            <person name="Alikhan N.F."/>
            <person name="Baker D."/>
            <person name="Gharbi K."/>
            <person name="Hall N."/>
            <person name="Watson M."/>
            <person name="Adriaenssens E.M."/>
            <person name="Foster-Nyarko E."/>
            <person name="Jarju S."/>
            <person name="Secka A."/>
            <person name="Antonio M."/>
            <person name="Oren A."/>
            <person name="Chaudhuri R.R."/>
            <person name="La Ragione R."/>
            <person name="Hildebrand F."/>
            <person name="Pallen M.J."/>
        </authorList>
    </citation>
    <scope>NUCLEOTIDE SEQUENCE</scope>
    <source>
        <strain evidence="6">2189</strain>
    </source>
</reference>
<dbReference type="InterPro" id="IPR046947">
    <property type="entry name" value="LytR-like"/>
</dbReference>
<dbReference type="PANTHER" id="PTHR37299">
    <property type="entry name" value="TRANSCRIPTIONAL REGULATOR-RELATED"/>
    <property type="match status" value="1"/>
</dbReference>
<dbReference type="Pfam" id="PF04397">
    <property type="entry name" value="LytTR"/>
    <property type="match status" value="1"/>
</dbReference>
<dbReference type="GO" id="GO:0003677">
    <property type="term" value="F:DNA binding"/>
    <property type="evidence" value="ECO:0007669"/>
    <property type="project" value="UniProtKB-KW"/>
</dbReference>
<dbReference type="Pfam" id="PF00072">
    <property type="entry name" value="Response_reg"/>
    <property type="match status" value="1"/>
</dbReference>
<protein>
    <recommendedName>
        <fullName evidence="1">Stage 0 sporulation protein A homolog</fullName>
    </recommendedName>
</protein>
<organism evidence="6 7">
    <name type="scientific">Candidatus Borkfalkia faecavium</name>
    <dbReference type="NCBI Taxonomy" id="2838508"/>
    <lineage>
        <taxon>Bacteria</taxon>
        <taxon>Bacillati</taxon>
        <taxon>Bacillota</taxon>
        <taxon>Clostridia</taxon>
        <taxon>Christensenellales</taxon>
        <taxon>Christensenellaceae</taxon>
        <taxon>Candidatus Borkfalkia</taxon>
    </lineage>
</organism>
<evidence type="ECO:0000259" key="5">
    <source>
        <dbReference type="PROSITE" id="PS50930"/>
    </source>
</evidence>
<feature type="domain" description="HTH LytTR-type" evidence="5">
    <location>
        <begin position="131"/>
        <end position="229"/>
    </location>
</feature>
<evidence type="ECO:0000259" key="4">
    <source>
        <dbReference type="PROSITE" id="PS50110"/>
    </source>
</evidence>
<dbReference type="EMBL" id="DXEW01000020">
    <property type="protein sequence ID" value="HIX50400.1"/>
    <property type="molecule type" value="Genomic_DNA"/>
</dbReference>
<keyword evidence="6" id="KW-0238">DNA-binding</keyword>
<dbReference type="SUPFAM" id="SSF52172">
    <property type="entry name" value="CheY-like"/>
    <property type="match status" value="1"/>
</dbReference>
<dbReference type="GO" id="GO:0000156">
    <property type="term" value="F:phosphorelay response regulator activity"/>
    <property type="evidence" value="ECO:0007669"/>
    <property type="project" value="InterPro"/>
</dbReference>
<dbReference type="Proteomes" id="UP000886847">
    <property type="component" value="Unassembled WGS sequence"/>
</dbReference>
<sequence>MKNIAVIEDQEGAASKLISYIERFSAQTEQKFNVVRFRTGTEFLEDYRAVYAVAFMDIQMPGINGMDTAMELRRLDKTVSIIFITNLVQYAQKGYEVDAVGFLVKPVNYYDFSMKFQKALDIYVMNEDRAITLDLPGGMCRISTDKLMFVEIISHRLYYHLVDDVIEMTGVLSNVEKQLAEYGFLRCNKCYLVNPKFIVSVKNNNVQVGNHTLQISRPRRAAFMAELANWFAGSGGGRA</sequence>
<evidence type="ECO:0000256" key="3">
    <source>
        <dbReference type="PROSITE-ProRule" id="PRU00169"/>
    </source>
</evidence>
<keyword evidence="3" id="KW-0597">Phosphoprotein</keyword>
<dbReference type="Gene3D" id="3.40.50.2300">
    <property type="match status" value="1"/>
</dbReference>